<sequence length="46" mass="4889">MGVILSAAKNLELAACLLQYAGRTQCVRPCARSFVVFATQDDRGGS</sequence>
<organism evidence="1">
    <name type="scientific">uncultured Chthoniobacterales bacterium</name>
    <dbReference type="NCBI Taxonomy" id="1836801"/>
    <lineage>
        <taxon>Bacteria</taxon>
        <taxon>Pseudomonadati</taxon>
        <taxon>Verrucomicrobiota</taxon>
        <taxon>Spartobacteria</taxon>
        <taxon>Chthoniobacterales</taxon>
        <taxon>environmental samples</taxon>
    </lineage>
</organism>
<reference evidence="1" key="1">
    <citation type="submission" date="2020-02" db="EMBL/GenBank/DDBJ databases">
        <authorList>
            <person name="Meier V. D."/>
        </authorList>
    </citation>
    <scope>NUCLEOTIDE SEQUENCE</scope>
    <source>
        <strain evidence="1">AVDCRST_MAG42</strain>
    </source>
</reference>
<proteinExistence type="predicted"/>
<protein>
    <submittedName>
        <fullName evidence="1">Uncharacterized protein</fullName>
    </submittedName>
</protein>
<evidence type="ECO:0000313" key="1">
    <source>
        <dbReference type="EMBL" id="CAA9234975.1"/>
    </source>
</evidence>
<dbReference type="AlphaFoldDB" id="A0A6J4HVL6"/>
<name>A0A6J4HVL6_9BACT</name>
<gene>
    <name evidence="1" type="ORF">AVDCRST_MAG42-1771</name>
</gene>
<accession>A0A6J4HVL6</accession>
<dbReference type="EMBL" id="CADCTA010000057">
    <property type="protein sequence ID" value="CAA9234975.1"/>
    <property type="molecule type" value="Genomic_DNA"/>
</dbReference>